<dbReference type="SFLD" id="SFLDS00005">
    <property type="entry name" value="Isoprenoid_Synthase_Type_I"/>
    <property type="match status" value="1"/>
</dbReference>
<evidence type="ECO:0000256" key="1">
    <source>
        <dbReference type="ARBA" id="ARBA00001946"/>
    </source>
</evidence>
<gene>
    <name evidence="7" type="ORF">C0029_15730</name>
</gene>
<evidence type="ECO:0000256" key="6">
    <source>
        <dbReference type="RuleBase" id="RU004466"/>
    </source>
</evidence>
<reference evidence="7 8" key="1">
    <citation type="submission" date="2018-01" db="EMBL/GenBank/DDBJ databases">
        <title>The draft genome sequence of Halioglobus japonicus S1-36.</title>
        <authorList>
            <person name="Du Z.-J."/>
            <person name="Shi M.-J."/>
        </authorList>
    </citation>
    <scope>NUCLEOTIDE SEQUENCE [LARGE SCALE GENOMIC DNA]</scope>
    <source>
        <strain evidence="7 8">S1-36</strain>
    </source>
</reference>
<sequence>MSKGTRRKLLSKVEAKMVSAFGSSSETLGRAALHHLEGGGSRVRARLAVDAGVALSLDETTITAIAASSELVHNASLIHDDIQDGEQLRRGRPAVWTKFGMDVAICVGDAMLSNAATMLALTRAPVLPELLLTFNRCVLETIHGQCQDLEVVSNAGLSFSGYSRIATAKSAPLLALPLELSLITAARDDWLMLAREAATNFALAYQISDDIEDQLRDAAQGSPNAVAVLQNVDGVVDPVAMAIRVADEAWAAAACQASALPDGAGETMAEMARRRLSSALERVA</sequence>
<accession>A0AAP8SLZ1</accession>
<dbReference type="Gene3D" id="1.10.600.10">
    <property type="entry name" value="Farnesyl Diphosphate Synthase"/>
    <property type="match status" value="1"/>
</dbReference>
<comment type="caution">
    <text evidence="7">The sequence shown here is derived from an EMBL/GenBank/DDBJ whole genome shotgun (WGS) entry which is preliminary data.</text>
</comment>
<proteinExistence type="inferred from homology"/>
<dbReference type="GO" id="GO:0008299">
    <property type="term" value="P:isoprenoid biosynthetic process"/>
    <property type="evidence" value="ECO:0007669"/>
    <property type="project" value="InterPro"/>
</dbReference>
<protein>
    <submittedName>
        <fullName evidence="7">Polyprenyl synthetase</fullName>
    </submittedName>
</protein>
<organism evidence="7 8">
    <name type="scientific">Halioglobus japonicus</name>
    <dbReference type="NCBI Taxonomy" id="930805"/>
    <lineage>
        <taxon>Bacteria</taxon>
        <taxon>Pseudomonadati</taxon>
        <taxon>Pseudomonadota</taxon>
        <taxon>Gammaproteobacteria</taxon>
        <taxon>Cellvibrionales</taxon>
        <taxon>Halieaceae</taxon>
        <taxon>Halioglobus</taxon>
    </lineage>
</organism>
<keyword evidence="4" id="KW-0479">Metal-binding</keyword>
<evidence type="ECO:0000256" key="3">
    <source>
        <dbReference type="ARBA" id="ARBA00022679"/>
    </source>
</evidence>
<keyword evidence="8" id="KW-1185">Reference proteome</keyword>
<keyword evidence="5" id="KW-0460">Magnesium</keyword>
<dbReference type="Pfam" id="PF00348">
    <property type="entry name" value="polyprenyl_synt"/>
    <property type="match status" value="1"/>
</dbReference>
<dbReference type="SUPFAM" id="SSF48576">
    <property type="entry name" value="Terpenoid synthases"/>
    <property type="match status" value="1"/>
</dbReference>
<dbReference type="PANTHER" id="PTHR12001">
    <property type="entry name" value="GERANYLGERANYL PYROPHOSPHATE SYNTHASE"/>
    <property type="match status" value="1"/>
</dbReference>
<evidence type="ECO:0000256" key="2">
    <source>
        <dbReference type="ARBA" id="ARBA00006706"/>
    </source>
</evidence>
<dbReference type="GO" id="GO:0046872">
    <property type="term" value="F:metal ion binding"/>
    <property type="evidence" value="ECO:0007669"/>
    <property type="project" value="UniProtKB-KW"/>
</dbReference>
<evidence type="ECO:0000313" key="8">
    <source>
        <dbReference type="Proteomes" id="UP000235162"/>
    </source>
</evidence>
<evidence type="ECO:0000256" key="4">
    <source>
        <dbReference type="ARBA" id="ARBA00022723"/>
    </source>
</evidence>
<evidence type="ECO:0000313" key="7">
    <source>
        <dbReference type="EMBL" id="PLW84989.1"/>
    </source>
</evidence>
<dbReference type="AlphaFoldDB" id="A0AAP8SLZ1"/>
<dbReference type="KEGG" id="hja:BST95_01470"/>
<evidence type="ECO:0000256" key="5">
    <source>
        <dbReference type="ARBA" id="ARBA00022842"/>
    </source>
</evidence>
<dbReference type="InterPro" id="IPR008949">
    <property type="entry name" value="Isoprenoid_synthase_dom_sf"/>
</dbReference>
<comment type="similarity">
    <text evidence="2 6">Belongs to the FPP/GGPP synthase family.</text>
</comment>
<dbReference type="Proteomes" id="UP000235162">
    <property type="component" value="Unassembled WGS sequence"/>
</dbReference>
<keyword evidence="3 6" id="KW-0808">Transferase</keyword>
<dbReference type="PANTHER" id="PTHR12001:SF69">
    <property type="entry name" value="ALL TRANS-POLYPRENYL-DIPHOSPHATE SYNTHASE PDSS1"/>
    <property type="match status" value="1"/>
</dbReference>
<comment type="cofactor">
    <cofactor evidence="1">
        <name>Mg(2+)</name>
        <dbReference type="ChEBI" id="CHEBI:18420"/>
    </cofactor>
</comment>
<dbReference type="GO" id="GO:0004659">
    <property type="term" value="F:prenyltransferase activity"/>
    <property type="evidence" value="ECO:0007669"/>
    <property type="project" value="InterPro"/>
</dbReference>
<dbReference type="EMBL" id="PKUR01000004">
    <property type="protein sequence ID" value="PLW84989.1"/>
    <property type="molecule type" value="Genomic_DNA"/>
</dbReference>
<dbReference type="PROSITE" id="PS00723">
    <property type="entry name" value="POLYPRENYL_SYNTHASE_1"/>
    <property type="match status" value="1"/>
</dbReference>
<dbReference type="InterPro" id="IPR000092">
    <property type="entry name" value="Polyprenyl_synt"/>
</dbReference>
<dbReference type="InterPro" id="IPR033749">
    <property type="entry name" value="Polyprenyl_synt_CS"/>
</dbReference>
<name>A0AAP8SLZ1_9GAMM</name>